<dbReference type="PANTHER" id="PTHR34109:SF1">
    <property type="entry name" value="VOC DOMAIN-CONTAINING PROTEIN"/>
    <property type="match status" value="1"/>
</dbReference>
<dbReference type="Pfam" id="PF00903">
    <property type="entry name" value="Glyoxalase"/>
    <property type="match status" value="1"/>
</dbReference>
<dbReference type="CDD" id="cd07246">
    <property type="entry name" value="VOC_like"/>
    <property type="match status" value="1"/>
</dbReference>
<organism evidence="2 3">
    <name type="scientific">Oryzomonas rubra</name>
    <dbReference type="NCBI Taxonomy" id="2509454"/>
    <lineage>
        <taxon>Bacteria</taxon>
        <taxon>Pseudomonadati</taxon>
        <taxon>Thermodesulfobacteriota</taxon>
        <taxon>Desulfuromonadia</taxon>
        <taxon>Geobacterales</taxon>
        <taxon>Geobacteraceae</taxon>
        <taxon>Oryzomonas</taxon>
    </lineage>
</organism>
<keyword evidence="3" id="KW-1185">Reference proteome</keyword>
<evidence type="ECO:0000313" key="2">
    <source>
        <dbReference type="EMBL" id="KAA0893515.1"/>
    </source>
</evidence>
<dbReference type="Proteomes" id="UP000324298">
    <property type="component" value="Unassembled WGS sequence"/>
</dbReference>
<dbReference type="AlphaFoldDB" id="A0A5A9XLV6"/>
<accession>A0A5A9XLV6</accession>
<dbReference type="Gene3D" id="3.30.720.120">
    <property type="match status" value="1"/>
</dbReference>
<evidence type="ECO:0000313" key="3">
    <source>
        <dbReference type="Proteomes" id="UP000324298"/>
    </source>
</evidence>
<protein>
    <submittedName>
        <fullName evidence="2">VOC family protein</fullName>
    </submittedName>
</protein>
<dbReference type="SUPFAM" id="SSF54593">
    <property type="entry name" value="Glyoxalase/Bleomycin resistance protein/Dihydroxybiphenyl dioxygenase"/>
    <property type="match status" value="1"/>
</dbReference>
<dbReference type="InterPro" id="IPR037523">
    <property type="entry name" value="VOC_core"/>
</dbReference>
<dbReference type="RefSeq" id="WP_149306830.1">
    <property type="nucleotide sequence ID" value="NZ_SRSD01000003.1"/>
</dbReference>
<dbReference type="OrthoDB" id="9795306at2"/>
<dbReference type="InterPro" id="IPR004360">
    <property type="entry name" value="Glyas_Fos-R_dOase_dom"/>
</dbReference>
<dbReference type="Gene3D" id="3.30.720.110">
    <property type="match status" value="1"/>
</dbReference>
<name>A0A5A9XLV6_9BACT</name>
<dbReference type="EMBL" id="SRSD01000003">
    <property type="protein sequence ID" value="KAA0893515.1"/>
    <property type="molecule type" value="Genomic_DNA"/>
</dbReference>
<dbReference type="PROSITE" id="PS51819">
    <property type="entry name" value="VOC"/>
    <property type="match status" value="1"/>
</dbReference>
<feature type="domain" description="VOC" evidence="1">
    <location>
        <begin position="11"/>
        <end position="136"/>
    </location>
</feature>
<sequence length="156" mass="16699">MSTTAKPIPDGYHTATPYLIITDAAKAIEFYKEAFGATECMRLPTPDGKLMHAEIMIGDSPIMLCDECPEWNALSPQTIGGTAVSIVLYVADVDAVVNRAVAAGATLLMPVADQFWGDRMGTVADPFGHKWSVATHTEDVTPEEIGTRAKALFAAK</sequence>
<proteinExistence type="predicted"/>
<comment type="caution">
    <text evidence="2">The sequence shown here is derived from an EMBL/GenBank/DDBJ whole genome shotgun (WGS) entry which is preliminary data.</text>
</comment>
<dbReference type="PANTHER" id="PTHR34109">
    <property type="entry name" value="BNAUNNG04460D PROTEIN-RELATED"/>
    <property type="match status" value="1"/>
</dbReference>
<evidence type="ECO:0000259" key="1">
    <source>
        <dbReference type="PROSITE" id="PS51819"/>
    </source>
</evidence>
<gene>
    <name evidence="2" type="ORF">ET418_06830</name>
</gene>
<reference evidence="2 3" key="1">
    <citation type="submission" date="2019-04" db="EMBL/GenBank/DDBJ databases">
        <title>Geobacter ruber sp. nov., ferric-reducing bacteria isolated from paddy soil.</title>
        <authorList>
            <person name="Xu Z."/>
            <person name="Masuda Y."/>
            <person name="Itoh H."/>
            <person name="Senoo K."/>
        </authorList>
    </citation>
    <scope>NUCLEOTIDE SEQUENCE [LARGE SCALE GENOMIC DNA]</scope>
    <source>
        <strain evidence="2 3">Red88</strain>
    </source>
</reference>
<dbReference type="InterPro" id="IPR029068">
    <property type="entry name" value="Glyas_Bleomycin-R_OHBP_Dase"/>
</dbReference>